<dbReference type="InterPro" id="IPR021476">
    <property type="entry name" value="Egh16-like"/>
</dbReference>
<gene>
    <name evidence="1" type="ORF">UV8b_08226</name>
</gene>
<dbReference type="GeneID" id="66069003"/>
<proteinExistence type="predicted"/>
<reference evidence="1" key="1">
    <citation type="submission" date="2020-03" db="EMBL/GenBank/DDBJ databases">
        <title>A mixture of massive structural variations and highly conserved coding sequences in Ustilaginoidea virens genome.</title>
        <authorList>
            <person name="Zhang K."/>
            <person name="Zhao Z."/>
            <person name="Zhang Z."/>
            <person name="Li Y."/>
            <person name="Hsiang T."/>
            <person name="Sun W."/>
        </authorList>
    </citation>
    <scope>NUCLEOTIDE SEQUENCE</scope>
    <source>
        <strain evidence="1">UV-8b</strain>
    </source>
</reference>
<dbReference type="OrthoDB" id="5310497at2759"/>
<dbReference type="KEGG" id="uvi:66069003"/>
<sequence length="312" mass="32278">MRHSIIFTALAATSVSGHGLIRSVEGANGVSMPGLTVADGTPRNCVVNACGAQADTGIIRDAEINSGKVGPLGSTQGHGRVDPALVVANFMGTGGPPPTNKGASGSTGIEDKLESLFMMSKRRRQEHRRSFGKLLSGLEGTPLSRVYGLGGKPKTYPVETINADLRGRGAEKGLPTADDNGVITLIYRLINEDGGGSMTAAIDATSGGTDAKAFLPAKVVRDVPGSSVSGLTPVTNTDYTMKVQMPKGVTCDGEIAGVKRVCIVRVRNQALAGPFGGGAAFTQSAENRKRAIAYRLRKRVAIGSRAEGASDE</sequence>
<dbReference type="Pfam" id="PF11327">
    <property type="entry name" value="Egh16-like"/>
    <property type="match status" value="1"/>
</dbReference>
<evidence type="ECO:0000313" key="2">
    <source>
        <dbReference type="Proteomes" id="UP000027002"/>
    </source>
</evidence>
<dbReference type="PANTHER" id="PTHR34618">
    <property type="entry name" value="SURFACE PROTEIN MAS1, PUTATIVE-RELATED"/>
    <property type="match status" value="1"/>
</dbReference>
<keyword evidence="2" id="KW-1185">Reference proteome</keyword>
<dbReference type="EMBL" id="CP072759">
    <property type="protein sequence ID" value="QUC23985.1"/>
    <property type="molecule type" value="Genomic_DNA"/>
</dbReference>
<accession>A0A8E5HYZ6</accession>
<evidence type="ECO:0008006" key="3">
    <source>
        <dbReference type="Google" id="ProtNLM"/>
    </source>
</evidence>
<name>A0A8E5HYZ6_USTVR</name>
<protein>
    <recommendedName>
        <fullName evidence="3">Cell surface protein (Mas1)</fullName>
    </recommendedName>
</protein>
<dbReference type="PANTHER" id="PTHR34618:SF1">
    <property type="entry name" value="SECRETED PROTEIN"/>
    <property type="match status" value="1"/>
</dbReference>
<dbReference type="RefSeq" id="XP_043001658.1">
    <property type="nucleotide sequence ID" value="XM_043145723.1"/>
</dbReference>
<organism evidence="1 2">
    <name type="scientific">Ustilaginoidea virens</name>
    <name type="common">Rice false smut fungus</name>
    <name type="synonym">Villosiclava virens</name>
    <dbReference type="NCBI Taxonomy" id="1159556"/>
    <lineage>
        <taxon>Eukaryota</taxon>
        <taxon>Fungi</taxon>
        <taxon>Dikarya</taxon>
        <taxon>Ascomycota</taxon>
        <taxon>Pezizomycotina</taxon>
        <taxon>Sordariomycetes</taxon>
        <taxon>Hypocreomycetidae</taxon>
        <taxon>Hypocreales</taxon>
        <taxon>Clavicipitaceae</taxon>
        <taxon>Ustilaginoidea</taxon>
    </lineage>
</organism>
<dbReference type="Proteomes" id="UP000027002">
    <property type="component" value="Chromosome 7"/>
</dbReference>
<evidence type="ECO:0000313" key="1">
    <source>
        <dbReference type="EMBL" id="QUC23985.1"/>
    </source>
</evidence>
<dbReference type="AlphaFoldDB" id="A0A8E5HYZ6"/>